<keyword evidence="3 5" id="KW-1133">Transmembrane helix</keyword>
<keyword evidence="4 5" id="KW-0472">Membrane</keyword>
<dbReference type="GO" id="GO:0016020">
    <property type="term" value="C:membrane"/>
    <property type="evidence" value="ECO:0007669"/>
    <property type="project" value="UniProtKB-SubCell"/>
</dbReference>
<keyword evidence="7" id="KW-1185">Reference proteome</keyword>
<accession>A0A917I818</accession>
<dbReference type="PANTHER" id="PTHR13285:SF23">
    <property type="entry name" value="TEICHOIC ACID D-ALANYLTRANSFERASE"/>
    <property type="match status" value="1"/>
</dbReference>
<name>A0A917I818_9HYPH</name>
<feature type="transmembrane region" description="Helical" evidence="5">
    <location>
        <begin position="76"/>
        <end position="93"/>
    </location>
</feature>
<dbReference type="Proteomes" id="UP000603912">
    <property type="component" value="Unassembled WGS sequence"/>
</dbReference>
<evidence type="ECO:0000256" key="4">
    <source>
        <dbReference type="ARBA" id="ARBA00023136"/>
    </source>
</evidence>
<dbReference type="AlphaFoldDB" id="A0A917I818"/>
<comment type="caution">
    <text evidence="6">The sequence shown here is derived from an EMBL/GenBank/DDBJ whole genome shotgun (WGS) entry which is preliminary data.</text>
</comment>
<evidence type="ECO:0000313" key="7">
    <source>
        <dbReference type="Proteomes" id="UP000603912"/>
    </source>
</evidence>
<keyword evidence="2 5" id="KW-0812">Transmembrane</keyword>
<gene>
    <name evidence="6" type="ORF">GCM10007036_30230</name>
</gene>
<reference evidence="6" key="1">
    <citation type="journal article" date="2014" name="Int. J. Syst. Evol. Microbiol.">
        <title>Complete genome sequence of Corynebacterium casei LMG S-19264T (=DSM 44701T), isolated from a smear-ripened cheese.</title>
        <authorList>
            <consortium name="US DOE Joint Genome Institute (JGI-PGF)"/>
            <person name="Walter F."/>
            <person name="Albersmeier A."/>
            <person name="Kalinowski J."/>
            <person name="Ruckert C."/>
        </authorList>
    </citation>
    <scope>NUCLEOTIDE SEQUENCE</scope>
    <source>
        <strain evidence="6">CGMCC 1.12214</strain>
    </source>
</reference>
<dbReference type="GO" id="GO:0016746">
    <property type="term" value="F:acyltransferase activity"/>
    <property type="evidence" value="ECO:0007669"/>
    <property type="project" value="TreeGrafter"/>
</dbReference>
<dbReference type="InterPro" id="IPR004299">
    <property type="entry name" value="MBOAT_fam"/>
</dbReference>
<dbReference type="EMBL" id="BMES01000002">
    <property type="protein sequence ID" value="GGH24091.1"/>
    <property type="molecule type" value="Genomic_DNA"/>
</dbReference>
<evidence type="ECO:0008006" key="8">
    <source>
        <dbReference type="Google" id="ProtNLM"/>
    </source>
</evidence>
<protein>
    <recommendedName>
        <fullName evidence="8">MBOAT family protein</fullName>
    </recommendedName>
</protein>
<dbReference type="InterPro" id="IPR051085">
    <property type="entry name" value="MB_O-acyltransferase"/>
</dbReference>
<sequence>MGAPRVNTNVALLILASLLATPLAWLLPRRWGLDAVVAVTALTLALLSPFSALWMTAAIASAALAMKLGDAFSRRGLFASLGAAGLLAALVLSRSRVDVLWIGGAYFTLRILHVLFDWWMGRLAAPGVARLVRYNFFLPVLATGPINRIQHFERQSERRRWDPSAFYTGAERALFGLAQATVLGVWLISHVERAVAGATREWPPFLQDWSVSVIDWIQLYLNFAGLSSVALGLSLMMGLRLEENFNSPWTATNLIAFWTRWHMTLSFWCRDYVFNPVTALTRSPLAGLAAAMLAIALWHEISTYYLFWALWQVTGIVITRGWRTWSANRHPDLPTATLWSRILGPIAVLGWLSLARPTLAHVFGIAPL</sequence>
<reference evidence="6" key="2">
    <citation type="submission" date="2020-09" db="EMBL/GenBank/DDBJ databases">
        <authorList>
            <person name="Sun Q."/>
            <person name="Zhou Y."/>
        </authorList>
    </citation>
    <scope>NUCLEOTIDE SEQUENCE</scope>
    <source>
        <strain evidence="6">CGMCC 1.12214</strain>
    </source>
</reference>
<evidence type="ECO:0000256" key="5">
    <source>
        <dbReference type="SAM" id="Phobius"/>
    </source>
</evidence>
<evidence type="ECO:0000256" key="1">
    <source>
        <dbReference type="ARBA" id="ARBA00004141"/>
    </source>
</evidence>
<organism evidence="6 7">
    <name type="scientific">Alsobacter metallidurans</name>
    <dbReference type="NCBI Taxonomy" id="340221"/>
    <lineage>
        <taxon>Bacteria</taxon>
        <taxon>Pseudomonadati</taxon>
        <taxon>Pseudomonadota</taxon>
        <taxon>Alphaproteobacteria</taxon>
        <taxon>Hyphomicrobiales</taxon>
        <taxon>Alsobacteraceae</taxon>
        <taxon>Alsobacter</taxon>
    </lineage>
</organism>
<feature type="transmembrane region" description="Helical" evidence="5">
    <location>
        <begin position="99"/>
        <end position="120"/>
    </location>
</feature>
<evidence type="ECO:0000256" key="2">
    <source>
        <dbReference type="ARBA" id="ARBA00022692"/>
    </source>
</evidence>
<comment type="subcellular location">
    <subcellularLocation>
        <location evidence="1">Membrane</location>
        <topology evidence="1">Multi-pass membrane protein</topology>
    </subcellularLocation>
</comment>
<proteinExistence type="predicted"/>
<dbReference type="Pfam" id="PF03062">
    <property type="entry name" value="MBOAT"/>
    <property type="match status" value="1"/>
</dbReference>
<dbReference type="PANTHER" id="PTHR13285">
    <property type="entry name" value="ACYLTRANSFERASE"/>
    <property type="match status" value="1"/>
</dbReference>
<evidence type="ECO:0000256" key="3">
    <source>
        <dbReference type="ARBA" id="ARBA00022989"/>
    </source>
</evidence>
<evidence type="ECO:0000313" key="6">
    <source>
        <dbReference type="EMBL" id="GGH24091.1"/>
    </source>
</evidence>
<feature type="transmembrane region" description="Helical" evidence="5">
    <location>
        <begin position="36"/>
        <end position="64"/>
    </location>
</feature>